<evidence type="ECO:0000313" key="3">
    <source>
        <dbReference type="EMBL" id="ACL75776.1"/>
    </source>
</evidence>
<dbReference type="PANTHER" id="PTHR37826:SF2">
    <property type="entry name" value="ZINC-RIBBON DOMAIN-CONTAINING PROTEIN"/>
    <property type="match status" value="1"/>
</dbReference>
<dbReference type="PANTHER" id="PTHR37826">
    <property type="entry name" value="FLOTILLIN BAND_7_5 DOMAIN PROTEIN"/>
    <property type="match status" value="1"/>
</dbReference>
<keyword evidence="4" id="KW-1185">Reference proteome</keyword>
<dbReference type="InterPro" id="IPR036013">
    <property type="entry name" value="Band_7/SPFH_dom_sf"/>
</dbReference>
<dbReference type="RefSeq" id="WP_015924921.1">
    <property type="nucleotide sequence ID" value="NC_011898.1"/>
</dbReference>
<sequence length="380" mass="41517">MAIIDRVKFDGLRSRDWIVYKHPVEDLVYGTQLIVGEGQIAVFVKGGEVCDLFTPGTYTLDAKNLPILRVFVNLPFGGKTPFSAEIYYINTTTKLDINWGTSDPVQIIDPKYYTRLRIRAFGQMGLKLDNYETFFRELIGVMNPADIIKFNNVIDFFKGMLIQKIKSIIANVIVNQKISALEITARLDDIANYTFDLIAPEFAKYGLSAISLIIKSINFPDEDFEEINKILKNKAEFEIMGDNRYVTKRSFDVYDHAASNNSGVAGAFAAGGVGLGVGLGVGASLGSDIHNTINTRAAADKATIACPSCKAQNPAKSKFCCECGKLLETPKKVCASCGVLIPGDPKFCPECGTSMGTQTCECGAEVPVSTKFCPQCGKKL</sequence>
<dbReference type="OrthoDB" id="9788304at2"/>
<dbReference type="STRING" id="394503.Ccel_1422"/>
<dbReference type="InterPro" id="IPR025874">
    <property type="entry name" value="DZR"/>
</dbReference>
<evidence type="ECO:0000259" key="1">
    <source>
        <dbReference type="Pfam" id="PF12773"/>
    </source>
</evidence>
<reference evidence="3 4" key="1">
    <citation type="submission" date="2009-01" db="EMBL/GenBank/DDBJ databases">
        <title>Complete sequence of Clostridium cellulolyticum H10.</title>
        <authorList>
            <consortium name="US DOE Joint Genome Institute"/>
            <person name="Lucas S."/>
            <person name="Copeland A."/>
            <person name="Lapidus A."/>
            <person name="Glavina del Rio T."/>
            <person name="Dalin E."/>
            <person name="Tice H."/>
            <person name="Bruce D."/>
            <person name="Goodwin L."/>
            <person name="Pitluck S."/>
            <person name="Chertkov O."/>
            <person name="Saunders E."/>
            <person name="Brettin T."/>
            <person name="Detter J.C."/>
            <person name="Han C."/>
            <person name="Larimer F."/>
            <person name="Land M."/>
            <person name="Hauser L."/>
            <person name="Kyrpides N."/>
            <person name="Ivanova N."/>
            <person name="Zhou J."/>
            <person name="Richardson P."/>
        </authorList>
    </citation>
    <scope>NUCLEOTIDE SEQUENCE [LARGE SCALE GENOMIC DNA]</scope>
    <source>
        <strain evidence="4">ATCC 35319 / DSM 5812 / JCM 6584 / H10</strain>
    </source>
</reference>
<evidence type="ECO:0000259" key="2">
    <source>
        <dbReference type="Pfam" id="PF13421"/>
    </source>
</evidence>
<dbReference type="Proteomes" id="UP000001349">
    <property type="component" value="Chromosome"/>
</dbReference>
<dbReference type="HOGENOM" id="CLU_037108_1_0_9"/>
<organism evidence="3 4">
    <name type="scientific">Ruminiclostridium cellulolyticum (strain ATCC 35319 / DSM 5812 / JCM 6584 / H10)</name>
    <name type="common">Clostridium cellulolyticum</name>
    <dbReference type="NCBI Taxonomy" id="394503"/>
    <lineage>
        <taxon>Bacteria</taxon>
        <taxon>Bacillati</taxon>
        <taxon>Bacillota</taxon>
        <taxon>Clostridia</taxon>
        <taxon>Eubacteriales</taxon>
        <taxon>Oscillospiraceae</taxon>
        <taxon>Ruminiclostridium</taxon>
    </lineage>
</organism>
<evidence type="ECO:0000313" key="4">
    <source>
        <dbReference type="Proteomes" id="UP000001349"/>
    </source>
</evidence>
<dbReference type="Pfam" id="PF12773">
    <property type="entry name" value="DZR"/>
    <property type="match status" value="1"/>
</dbReference>
<accession>B8I1H8</accession>
<feature type="domain" description="DZANK-type" evidence="1">
    <location>
        <begin position="306"/>
        <end position="352"/>
    </location>
</feature>
<dbReference type="KEGG" id="cce:Ccel_1422"/>
<protein>
    <submittedName>
        <fullName evidence="3">Antifreeze protein type I</fullName>
    </submittedName>
</protein>
<dbReference type="Pfam" id="PF13421">
    <property type="entry name" value="Band_7_1"/>
    <property type="match status" value="1"/>
</dbReference>
<dbReference type="CDD" id="cd03408">
    <property type="entry name" value="SPFH_like_u1"/>
    <property type="match status" value="1"/>
</dbReference>
<dbReference type="EMBL" id="CP001348">
    <property type="protein sequence ID" value="ACL75776.1"/>
    <property type="molecule type" value="Genomic_DNA"/>
</dbReference>
<dbReference type="SUPFAM" id="SSF117892">
    <property type="entry name" value="Band 7/SPFH domain"/>
    <property type="match status" value="1"/>
</dbReference>
<dbReference type="InterPro" id="IPR033880">
    <property type="entry name" value="SPFH_YdjI"/>
</dbReference>
<name>B8I1H8_RUMCH</name>
<feature type="domain" description="SPFH" evidence="2">
    <location>
        <begin position="25"/>
        <end position="229"/>
    </location>
</feature>
<gene>
    <name evidence="3" type="ordered locus">Ccel_1422</name>
</gene>
<dbReference type="eggNOG" id="COG4260">
    <property type="taxonomic scope" value="Bacteria"/>
</dbReference>
<dbReference type="AlphaFoldDB" id="B8I1H8"/>
<proteinExistence type="predicted"/>